<dbReference type="InterPro" id="IPR029787">
    <property type="entry name" value="Nucleotide_cyclase"/>
</dbReference>
<evidence type="ECO:0000313" key="2">
    <source>
        <dbReference type="Proteomes" id="UP000316096"/>
    </source>
</evidence>
<dbReference type="EMBL" id="VFOZ01000001">
    <property type="protein sequence ID" value="TQL97755.1"/>
    <property type="molecule type" value="Genomic_DNA"/>
</dbReference>
<proteinExistence type="predicted"/>
<name>A0A543CKY3_9ACTN</name>
<evidence type="ECO:0000313" key="1">
    <source>
        <dbReference type="EMBL" id="TQL97755.1"/>
    </source>
</evidence>
<protein>
    <recommendedName>
        <fullName evidence="3">Guanylate cyclase domain-containing protein</fullName>
    </recommendedName>
</protein>
<keyword evidence="2" id="KW-1185">Reference proteome</keyword>
<reference evidence="1 2" key="1">
    <citation type="submission" date="2019-06" db="EMBL/GenBank/DDBJ databases">
        <title>Sequencing the genomes of 1000 actinobacteria strains.</title>
        <authorList>
            <person name="Klenk H.-P."/>
        </authorList>
    </citation>
    <scope>NUCLEOTIDE SEQUENCE [LARGE SCALE GENOMIC DNA]</scope>
    <source>
        <strain evidence="1 2">DSM 102200</strain>
    </source>
</reference>
<dbReference type="Proteomes" id="UP000316096">
    <property type="component" value="Unassembled WGS sequence"/>
</dbReference>
<dbReference type="Gene3D" id="3.30.70.1230">
    <property type="entry name" value="Nucleotide cyclase"/>
    <property type="match status" value="1"/>
</dbReference>
<sequence length="265" mass="28954">METPNHLRTGATGLVRSASHLHPRAARRLSANLGRTIGRRLSAQVLSHLPDPPIGGRSQQCSIVAFDVVAFGDRRRDDDVQLYVRSGLYRIIEKAFDTVGVPWRACHREDRGDGVLVVVPAPYATEALISPLADRVRAGLRRHNKLSSEAAQIRLRMALHAGHVHFDEYGVAGQTLVHAFRLLEAPAFKTAFAATRCELGFVVSDRLYDDVIRHGPGLIDPELYDAINVSLKETEARAWVHFPPGAVRPALSAWPHAVGPVAAGA</sequence>
<dbReference type="OrthoDB" id="3482507at2"/>
<gene>
    <name evidence="1" type="ORF">FB559_3358</name>
</gene>
<dbReference type="AlphaFoldDB" id="A0A543CKY3"/>
<evidence type="ECO:0008006" key="3">
    <source>
        <dbReference type="Google" id="ProtNLM"/>
    </source>
</evidence>
<accession>A0A543CKY3</accession>
<organism evidence="1 2">
    <name type="scientific">Actinoallomurus bryophytorum</name>
    <dbReference type="NCBI Taxonomy" id="1490222"/>
    <lineage>
        <taxon>Bacteria</taxon>
        <taxon>Bacillati</taxon>
        <taxon>Actinomycetota</taxon>
        <taxon>Actinomycetes</taxon>
        <taxon>Streptosporangiales</taxon>
        <taxon>Thermomonosporaceae</taxon>
        <taxon>Actinoallomurus</taxon>
    </lineage>
</organism>
<dbReference type="RefSeq" id="WP_141956442.1">
    <property type="nucleotide sequence ID" value="NZ_VFOZ01000001.1"/>
</dbReference>
<dbReference type="SUPFAM" id="SSF55073">
    <property type="entry name" value="Nucleotide cyclase"/>
    <property type="match status" value="1"/>
</dbReference>
<comment type="caution">
    <text evidence="1">The sequence shown here is derived from an EMBL/GenBank/DDBJ whole genome shotgun (WGS) entry which is preliminary data.</text>
</comment>